<sequence>MTIEAPETKIVDSYRVACDGSEGALGHPRVYLQIPEDSGFVECPYCDCKYIHRDFEGKVA</sequence>
<evidence type="ECO:0000313" key="2">
    <source>
        <dbReference type="EMBL" id="ANP41794.1"/>
    </source>
</evidence>
<dbReference type="Proteomes" id="UP000013243">
    <property type="component" value="Chromosome"/>
</dbReference>
<evidence type="ECO:0000259" key="1">
    <source>
        <dbReference type="Pfam" id="PF10276"/>
    </source>
</evidence>
<dbReference type="Gene3D" id="2.60.260.40">
    <property type="entry name" value="q5lls5 like domains"/>
    <property type="match status" value="1"/>
</dbReference>
<feature type="domain" description="Zinc finger CHCC-type" evidence="1">
    <location>
        <begin position="15"/>
        <end position="50"/>
    </location>
</feature>
<dbReference type="GeneID" id="28250873"/>
<dbReference type="InterPro" id="IPR019401">
    <property type="entry name" value="Znf_CHCC"/>
</dbReference>
<dbReference type="OrthoDB" id="7391570at2"/>
<protein>
    <recommendedName>
        <fullName evidence="1">Zinc finger CHCC-type domain-containing protein</fullName>
    </recommendedName>
</protein>
<accession>A0A1B1A5D9</accession>
<dbReference type="Pfam" id="PF10276">
    <property type="entry name" value="zf-CHCC"/>
    <property type="match status" value="1"/>
</dbReference>
<dbReference type="STRING" id="1265309.K529_013525"/>
<evidence type="ECO:0000313" key="3">
    <source>
        <dbReference type="Proteomes" id="UP000013243"/>
    </source>
</evidence>
<dbReference type="AlphaFoldDB" id="A0A1B1A5D9"/>
<reference evidence="2 3" key="1">
    <citation type="journal article" date="2016" name="ISME J.">
        <title>Global occurrence and heterogeneity of the Roseobacter-clade species Ruegeria mobilis.</title>
        <authorList>
            <person name="Sonnenschein E."/>
            <person name="Gram L."/>
        </authorList>
    </citation>
    <scope>NUCLEOTIDE SEQUENCE [LARGE SCALE GENOMIC DNA]</scope>
    <source>
        <strain evidence="2 3">F1926</strain>
    </source>
</reference>
<proteinExistence type="predicted"/>
<dbReference type="RefSeq" id="WP_005679955.1">
    <property type="nucleotide sequence ID" value="NZ_CP015230.1"/>
</dbReference>
<dbReference type="EMBL" id="CP015230">
    <property type="protein sequence ID" value="ANP41794.1"/>
    <property type="molecule type" value="Genomic_DNA"/>
</dbReference>
<organism evidence="2 3">
    <name type="scientific">Tritonibacter mobilis F1926</name>
    <dbReference type="NCBI Taxonomy" id="1265309"/>
    <lineage>
        <taxon>Bacteria</taxon>
        <taxon>Pseudomonadati</taxon>
        <taxon>Pseudomonadota</taxon>
        <taxon>Alphaproteobacteria</taxon>
        <taxon>Rhodobacterales</taxon>
        <taxon>Paracoccaceae</taxon>
        <taxon>Tritonibacter</taxon>
    </lineage>
</organism>
<dbReference type="KEGG" id="rmb:K529_013525"/>
<gene>
    <name evidence="2" type="ORF">K529_013525</name>
</gene>
<name>A0A1B1A5D9_9RHOB</name>